<evidence type="ECO:0008006" key="4">
    <source>
        <dbReference type="Google" id="ProtNLM"/>
    </source>
</evidence>
<keyword evidence="3" id="KW-1185">Reference proteome</keyword>
<evidence type="ECO:0000313" key="3">
    <source>
        <dbReference type="Proteomes" id="UP001141327"/>
    </source>
</evidence>
<proteinExistence type="predicted"/>
<name>A0ABQ8U0U7_9EUKA</name>
<accession>A0ABQ8U0U7</accession>
<evidence type="ECO:0000313" key="2">
    <source>
        <dbReference type="EMBL" id="KAJ4452683.1"/>
    </source>
</evidence>
<organism evidence="2 3">
    <name type="scientific">Paratrimastix pyriformis</name>
    <dbReference type="NCBI Taxonomy" id="342808"/>
    <lineage>
        <taxon>Eukaryota</taxon>
        <taxon>Metamonada</taxon>
        <taxon>Preaxostyla</taxon>
        <taxon>Paratrimastigidae</taxon>
        <taxon>Paratrimastix</taxon>
    </lineage>
</organism>
<dbReference type="Proteomes" id="UP001141327">
    <property type="component" value="Unassembled WGS sequence"/>
</dbReference>
<protein>
    <recommendedName>
        <fullName evidence="4">SH2 domain-containing protein</fullName>
    </recommendedName>
</protein>
<comment type="caution">
    <text evidence="2">The sequence shown here is derived from an EMBL/GenBank/DDBJ whole genome shotgun (WGS) entry which is preliminary data.</text>
</comment>
<feature type="compositionally biased region" description="Basic and acidic residues" evidence="1">
    <location>
        <begin position="7"/>
        <end position="25"/>
    </location>
</feature>
<evidence type="ECO:0000256" key="1">
    <source>
        <dbReference type="SAM" id="MobiDB-lite"/>
    </source>
</evidence>
<feature type="region of interest" description="Disordered" evidence="1">
    <location>
        <begin position="1"/>
        <end position="35"/>
    </location>
</feature>
<reference evidence="2" key="1">
    <citation type="journal article" date="2022" name="bioRxiv">
        <title>Genomics of Preaxostyla Flagellates Illuminates Evolutionary Transitions and the Path Towards Mitochondrial Loss.</title>
        <authorList>
            <person name="Novak L.V.F."/>
            <person name="Treitli S.C."/>
            <person name="Pyrih J."/>
            <person name="Halakuc P."/>
            <person name="Pipaliya S.V."/>
            <person name="Vacek V."/>
            <person name="Brzon O."/>
            <person name="Soukal P."/>
            <person name="Eme L."/>
            <person name="Dacks J.B."/>
            <person name="Karnkowska A."/>
            <person name="Elias M."/>
            <person name="Hampl V."/>
        </authorList>
    </citation>
    <scope>NUCLEOTIDE SEQUENCE</scope>
    <source>
        <strain evidence="2">RCP-MX</strain>
    </source>
</reference>
<dbReference type="EMBL" id="JAPMOS010000415">
    <property type="protein sequence ID" value="KAJ4452683.1"/>
    <property type="molecule type" value="Genomic_DNA"/>
</dbReference>
<sequence>MISEPSLQDKRQQGKHSDRKQKEASPIHLNQSSMPPSPACAVIHIPGMVLHPTIEVFQSCPPCPPPVSVPTQPMAPSDALEVVPDAGFSFLSRCRPALPLRLSPTGVFLLEVVPDGGFSSLRLSLRRVSSSLRLSPSGLVPLGEVTTSPTEIIDLLFQHPQEPLRVLRGPGLTVDPLTGPSVTTSPTEIDLRNVN</sequence>
<gene>
    <name evidence="2" type="ORF">PAPYR_13086</name>
</gene>